<feature type="binding site" evidence="9">
    <location>
        <position position="100"/>
    </location>
    <ligand>
        <name>substrate</name>
    </ligand>
</feature>
<dbReference type="Proteomes" id="UP000199026">
    <property type="component" value="Unassembled WGS sequence"/>
</dbReference>
<dbReference type="HAMAP" id="MF_00394">
    <property type="entry name" value="NAD_Glyc3P_dehydrog"/>
    <property type="match status" value="1"/>
</dbReference>
<keyword evidence="7" id="KW-0547">Nucleotide-binding</keyword>
<feature type="binding site" evidence="7">
    <location>
        <position position="128"/>
    </location>
    <ligand>
        <name>sn-glycerol 3-phosphate</name>
        <dbReference type="ChEBI" id="CHEBI:57597"/>
    </ligand>
</feature>
<feature type="binding site" evidence="7">
    <location>
        <position position="236"/>
    </location>
    <ligand>
        <name>sn-glycerol 3-phosphate</name>
        <dbReference type="ChEBI" id="CHEBI:57597"/>
    </ligand>
</feature>
<evidence type="ECO:0000256" key="9">
    <source>
        <dbReference type="PIRSR" id="PIRSR000114-2"/>
    </source>
</evidence>
<dbReference type="PROSITE" id="PS00957">
    <property type="entry name" value="NAD_G3PDH"/>
    <property type="match status" value="1"/>
</dbReference>
<dbReference type="PANTHER" id="PTHR11728:SF1">
    <property type="entry name" value="GLYCEROL-3-PHOSPHATE DEHYDROGENASE [NAD(+)] 2, CHLOROPLASTIC"/>
    <property type="match status" value="1"/>
</dbReference>
<dbReference type="Gene3D" id="1.10.1040.10">
    <property type="entry name" value="N-(1-d-carboxylethyl)-l-norvaline Dehydrogenase, domain 2"/>
    <property type="match status" value="1"/>
</dbReference>
<feature type="binding site" evidence="7">
    <location>
        <position position="246"/>
    </location>
    <ligand>
        <name>sn-glycerol 3-phosphate</name>
        <dbReference type="ChEBI" id="CHEBI:57597"/>
    </ligand>
</feature>
<dbReference type="EMBL" id="FNPR01000003">
    <property type="protein sequence ID" value="SDY76449.1"/>
    <property type="molecule type" value="Genomic_DNA"/>
</dbReference>
<feature type="binding site" evidence="7">
    <location>
        <position position="247"/>
    </location>
    <ligand>
        <name>sn-glycerol 3-phosphate</name>
        <dbReference type="ChEBI" id="CHEBI:57597"/>
    </ligand>
</feature>
<dbReference type="PRINTS" id="PR00077">
    <property type="entry name" value="GPDHDRGNASE"/>
</dbReference>
<keyword evidence="2 7" id="KW-0444">Lipid biosynthesis</keyword>
<reference evidence="15 16" key="1">
    <citation type="submission" date="2016-10" db="EMBL/GenBank/DDBJ databases">
        <authorList>
            <person name="de Groot N.N."/>
        </authorList>
    </citation>
    <scope>NUCLEOTIDE SEQUENCE [LARGE SCALE GENOMIC DNA]</scope>
    <source>
        <strain evidence="15 16">DSM 24677</strain>
    </source>
</reference>
<dbReference type="AlphaFoldDB" id="A0A1H3MJZ0"/>
<name>A0A1H3MJZ0_9RHOB</name>
<dbReference type="InterPro" id="IPR013328">
    <property type="entry name" value="6PGD_dom2"/>
</dbReference>
<evidence type="ECO:0000313" key="16">
    <source>
        <dbReference type="Proteomes" id="UP000199026"/>
    </source>
</evidence>
<feature type="binding site" evidence="7">
    <location>
        <position position="10"/>
    </location>
    <ligand>
        <name>NADPH</name>
        <dbReference type="ChEBI" id="CHEBI:57783"/>
    </ligand>
</feature>
<dbReference type="SUPFAM" id="SSF48179">
    <property type="entry name" value="6-phosphogluconate dehydrogenase C-terminal domain-like"/>
    <property type="match status" value="1"/>
</dbReference>
<evidence type="ECO:0000256" key="7">
    <source>
        <dbReference type="HAMAP-Rule" id="MF_00394"/>
    </source>
</evidence>
<organism evidence="15 16">
    <name type="scientific">Lentibacter algarum</name>
    <dbReference type="NCBI Taxonomy" id="576131"/>
    <lineage>
        <taxon>Bacteria</taxon>
        <taxon>Pseudomonadati</taxon>
        <taxon>Pseudomonadota</taxon>
        <taxon>Alphaproteobacteria</taxon>
        <taxon>Rhodobacterales</taxon>
        <taxon>Roseobacteraceae</taxon>
        <taxon>Lentibacter</taxon>
    </lineage>
</organism>
<keyword evidence="4 7" id="KW-0443">Lipid metabolism</keyword>
<dbReference type="STRING" id="576131.SAMN05444486_103634"/>
<evidence type="ECO:0000256" key="1">
    <source>
        <dbReference type="ARBA" id="ARBA00011009"/>
    </source>
</evidence>
<feature type="binding site" evidence="7">
    <location>
        <position position="132"/>
    </location>
    <ligand>
        <name>NADPH</name>
        <dbReference type="ChEBI" id="CHEBI:57783"/>
    </ligand>
</feature>
<comment type="catalytic activity">
    <reaction evidence="7">
        <text>sn-glycerol 3-phosphate + NAD(+) = dihydroxyacetone phosphate + NADH + H(+)</text>
        <dbReference type="Rhea" id="RHEA:11092"/>
        <dbReference type="ChEBI" id="CHEBI:15378"/>
        <dbReference type="ChEBI" id="CHEBI:57540"/>
        <dbReference type="ChEBI" id="CHEBI:57597"/>
        <dbReference type="ChEBI" id="CHEBI:57642"/>
        <dbReference type="ChEBI" id="CHEBI:57945"/>
        <dbReference type="EC" id="1.1.1.94"/>
    </reaction>
</comment>
<protein>
    <recommendedName>
        <fullName evidence="7">Glycerol-3-phosphate dehydrogenase [NAD(P)+]</fullName>
        <ecNumber evidence="7">1.1.1.94</ecNumber>
    </recommendedName>
    <alternativeName>
        <fullName evidence="7">NAD(P)(+)-dependent glycerol-3-phosphate dehydrogenase</fullName>
    </alternativeName>
    <alternativeName>
        <fullName evidence="7">NAD(P)H-dependent dihydroxyacetone-phosphate reductase</fullName>
    </alternativeName>
</protein>
<feature type="binding site" evidence="7">
    <location>
        <position position="130"/>
    </location>
    <ligand>
        <name>sn-glycerol 3-phosphate</name>
        <dbReference type="ChEBI" id="CHEBI:57597"/>
    </ligand>
</feature>
<feature type="binding site" evidence="7">
    <location>
        <position position="247"/>
    </location>
    <ligand>
        <name>NADPH</name>
        <dbReference type="ChEBI" id="CHEBI:57783"/>
    </ligand>
</feature>
<evidence type="ECO:0000256" key="3">
    <source>
        <dbReference type="ARBA" id="ARBA00023002"/>
    </source>
</evidence>
<feature type="binding site" evidence="7">
    <location>
        <position position="268"/>
    </location>
    <ligand>
        <name>NADPH</name>
        <dbReference type="ChEBI" id="CHEBI:57783"/>
    </ligand>
</feature>
<keyword evidence="3 7" id="KW-0560">Oxidoreductase</keyword>
<evidence type="ECO:0000259" key="13">
    <source>
        <dbReference type="Pfam" id="PF01210"/>
    </source>
</evidence>
<keyword evidence="7 10" id="KW-0520">NAD</keyword>
<dbReference type="GO" id="GO:0051287">
    <property type="term" value="F:NAD binding"/>
    <property type="evidence" value="ECO:0007669"/>
    <property type="project" value="InterPro"/>
</dbReference>
<dbReference type="GO" id="GO:0046168">
    <property type="term" value="P:glycerol-3-phosphate catabolic process"/>
    <property type="evidence" value="ECO:0007669"/>
    <property type="project" value="InterPro"/>
</dbReference>
<evidence type="ECO:0000256" key="5">
    <source>
        <dbReference type="ARBA" id="ARBA00023209"/>
    </source>
</evidence>
<dbReference type="GO" id="GO:0006650">
    <property type="term" value="P:glycerophospholipid metabolic process"/>
    <property type="evidence" value="ECO:0007669"/>
    <property type="project" value="UniProtKB-UniRule"/>
</dbReference>
<feature type="binding site" evidence="7">
    <location>
        <position position="100"/>
    </location>
    <ligand>
        <name>NADPH</name>
        <dbReference type="ChEBI" id="CHEBI:57783"/>
    </ligand>
</feature>
<dbReference type="UniPathway" id="UPA00940"/>
<evidence type="ECO:0000256" key="10">
    <source>
        <dbReference type="PIRSR" id="PIRSR000114-3"/>
    </source>
</evidence>
<dbReference type="Gene3D" id="3.40.50.720">
    <property type="entry name" value="NAD(P)-binding Rossmann-like Domain"/>
    <property type="match status" value="1"/>
</dbReference>
<sequence length="318" mass="33429">MITILGAGAFGTSLAISLARTGQPVTLWARNGGADMQASRQNARRLPKAPFPESLTVIEALSDISHDGPVILAVPMQQLRDFLTENAEPLADRTLIAACKGLDLKTHFGPVETIRACLPHANAALLTGPSFAADIARGLPTALTLACETTQIGKILQLALTTPNLRIYRTTDTTGAELGGALKNVIAIACGACIGKGMGDSARAALMTRGFAEMQRLALRRGAQPDTLTGLSGFGDLALTCTSELSRNYRFGLALGREEPFDTSVTVEGVPTANAVVAWAEELQIDMPICTAVAALSNGDYSVSEALQTLLSRPLKEE</sequence>
<evidence type="ECO:0000256" key="11">
    <source>
        <dbReference type="RuleBase" id="RU000437"/>
    </source>
</evidence>
<dbReference type="GO" id="GO:0141152">
    <property type="term" value="F:glycerol-3-phosphate dehydrogenase (NAD+) activity"/>
    <property type="evidence" value="ECO:0007669"/>
    <property type="project" value="RHEA"/>
</dbReference>
<proteinExistence type="inferred from homology"/>
<dbReference type="InterPro" id="IPR006109">
    <property type="entry name" value="G3P_DH_NAD-dep_C"/>
</dbReference>
<evidence type="ECO:0000256" key="2">
    <source>
        <dbReference type="ARBA" id="ARBA00022516"/>
    </source>
</evidence>
<evidence type="ECO:0000259" key="14">
    <source>
        <dbReference type="Pfam" id="PF07479"/>
    </source>
</evidence>
<comment type="caution">
    <text evidence="7">Lacks conserved residue(s) required for the propagation of feature annotation.</text>
</comment>
<evidence type="ECO:0000313" key="15">
    <source>
        <dbReference type="EMBL" id="SDY76449.1"/>
    </source>
</evidence>
<feature type="binding site" evidence="7">
    <location>
        <position position="183"/>
    </location>
    <ligand>
        <name>sn-glycerol 3-phosphate</name>
        <dbReference type="ChEBI" id="CHEBI:57597"/>
    </ligand>
</feature>
<evidence type="ECO:0000256" key="12">
    <source>
        <dbReference type="RuleBase" id="RU000439"/>
    </source>
</evidence>
<dbReference type="RefSeq" id="WP_089893390.1">
    <property type="nucleotide sequence ID" value="NZ_CALJFH010000010.1"/>
</dbReference>
<feature type="domain" description="Glycerol-3-phosphate dehydrogenase NAD-dependent N-terminal" evidence="13">
    <location>
        <begin position="2"/>
        <end position="151"/>
    </location>
</feature>
<dbReference type="GO" id="GO:0005975">
    <property type="term" value="P:carbohydrate metabolic process"/>
    <property type="evidence" value="ECO:0007669"/>
    <property type="project" value="InterPro"/>
</dbReference>
<comment type="subcellular location">
    <subcellularLocation>
        <location evidence="7">Cytoplasm</location>
    </subcellularLocation>
</comment>
<dbReference type="PIRSF" id="PIRSF000114">
    <property type="entry name" value="Glycerol-3-P_dh"/>
    <property type="match status" value="1"/>
</dbReference>
<comment type="similarity">
    <text evidence="1 7 11">Belongs to the NAD-dependent glycerol-3-phosphate dehydrogenase family.</text>
</comment>
<comment type="function">
    <text evidence="7">Catalyzes the reduction of the glycolytic intermediate dihydroxyacetone phosphate (DHAP) to sn-glycerol 3-phosphate (G3P), the key precursor for phospholipid synthesis.</text>
</comment>
<feature type="binding site" evidence="7">
    <location>
        <position position="100"/>
    </location>
    <ligand>
        <name>sn-glycerol 3-phosphate</name>
        <dbReference type="ChEBI" id="CHEBI:57597"/>
    </ligand>
</feature>
<dbReference type="NCBIfam" id="NF000940">
    <property type="entry name" value="PRK00094.1-2"/>
    <property type="match status" value="1"/>
</dbReference>
<dbReference type="SUPFAM" id="SSF51735">
    <property type="entry name" value="NAD(P)-binding Rossmann-fold domains"/>
    <property type="match status" value="1"/>
</dbReference>
<dbReference type="Pfam" id="PF01210">
    <property type="entry name" value="NAD_Gly3P_dh_N"/>
    <property type="match status" value="1"/>
</dbReference>
<dbReference type="GO" id="GO:0141153">
    <property type="term" value="F:glycerol-3-phosphate dehydrogenase (NADP+) activity"/>
    <property type="evidence" value="ECO:0007669"/>
    <property type="project" value="RHEA"/>
</dbReference>
<feature type="domain" description="Glycerol-3-phosphate dehydrogenase NAD-dependent C-terminal" evidence="14">
    <location>
        <begin position="172"/>
        <end position="307"/>
    </location>
</feature>
<feature type="binding site" evidence="10">
    <location>
        <position position="132"/>
    </location>
    <ligand>
        <name>NAD(+)</name>
        <dbReference type="ChEBI" id="CHEBI:57540"/>
    </ligand>
</feature>
<feature type="binding site" evidence="7">
    <location>
        <position position="30"/>
    </location>
    <ligand>
        <name>NADPH</name>
        <dbReference type="ChEBI" id="CHEBI:57783"/>
    </ligand>
</feature>
<evidence type="ECO:0000256" key="6">
    <source>
        <dbReference type="ARBA" id="ARBA00023264"/>
    </source>
</evidence>
<gene>
    <name evidence="7" type="primary">gpsA</name>
    <name evidence="15" type="ORF">SAMN05444486_103634</name>
</gene>
<keyword evidence="7" id="KW-0521">NADP</keyword>
<dbReference type="InterPro" id="IPR008927">
    <property type="entry name" value="6-PGluconate_DH-like_C_sf"/>
</dbReference>
<feature type="binding site" evidence="10">
    <location>
        <position position="247"/>
    </location>
    <ligand>
        <name>NAD(+)</name>
        <dbReference type="ChEBI" id="CHEBI:57540"/>
    </ligand>
</feature>
<keyword evidence="6 7" id="KW-1208">Phospholipid metabolism</keyword>
<dbReference type="OrthoDB" id="9812273at2"/>
<feature type="binding site" evidence="10">
    <location>
        <begin position="6"/>
        <end position="11"/>
    </location>
    <ligand>
        <name>NAD(+)</name>
        <dbReference type="ChEBI" id="CHEBI:57540"/>
    </ligand>
</feature>
<comment type="pathway">
    <text evidence="7">Membrane lipid metabolism; glycerophospholipid metabolism.</text>
</comment>
<dbReference type="Pfam" id="PF07479">
    <property type="entry name" value="NAD_Gly3P_dh_C"/>
    <property type="match status" value="1"/>
</dbReference>
<dbReference type="EC" id="1.1.1.94" evidence="7"/>
<dbReference type="GO" id="GO:0008654">
    <property type="term" value="P:phospholipid biosynthetic process"/>
    <property type="evidence" value="ECO:0007669"/>
    <property type="project" value="UniProtKB-KW"/>
</dbReference>
<dbReference type="NCBIfam" id="NF000942">
    <property type="entry name" value="PRK00094.1-4"/>
    <property type="match status" value="1"/>
</dbReference>
<evidence type="ECO:0000256" key="8">
    <source>
        <dbReference type="PIRSR" id="PIRSR000114-1"/>
    </source>
</evidence>
<keyword evidence="5 7" id="KW-0594">Phospholipid biosynthesis</keyword>
<accession>A0A1H3MJZ0</accession>
<dbReference type="InterPro" id="IPR006168">
    <property type="entry name" value="G3P_DH_NAD-dep"/>
</dbReference>
<feature type="active site" description="Proton acceptor" evidence="7 8">
    <location>
        <position position="183"/>
    </location>
</feature>
<dbReference type="GeneID" id="78125577"/>
<feature type="binding site" evidence="9">
    <location>
        <begin position="247"/>
        <end position="248"/>
    </location>
    <ligand>
        <name>substrate</name>
    </ligand>
</feature>
<dbReference type="InterPro" id="IPR036291">
    <property type="entry name" value="NAD(P)-bd_dom_sf"/>
</dbReference>
<keyword evidence="16" id="KW-1185">Reference proteome</keyword>
<feature type="binding site" evidence="7">
    <location>
        <position position="248"/>
    </location>
    <ligand>
        <name>sn-glycerol 3-phosphate</name>
        <dbReference type="ChEBI" id="CHEBI:57597"/>
    </ligand>
</feature>
<keyword evidence="7" id="KW-0963">Cytoplasm</keyword>
<dbReference type="GO" id="GO:0005829">
    <property type="term" value="C:cytosol"/>
    <property type="evidence" value="ECO:0007669"/>
    <property type="project" value="TreeGrafter"/>
</dbReference>
<evidence type="ECO:0000256" key="4">
    <source>
        <dbReference type="ARBA" id="ARBA00023098"/>
    </source>
</evidence>
<comment type="catalytic activity">
    <reaction evidence="7 12">
        <text>sn-glycerol 3-phosphate + NADP(+) = dihydroxyacetone phosphate + NADPH + H(+)</text>
        <dbReference type="Rhea" id="RHEA:11096"/>
        <dbReference type="ChEBI" id="CHEBI:15378"/>
        <dbReference type="ChEBI" id="CHEBI:57597"/>
        <dbReference type="ChEBI" id="CHEBI:57642"/>
        <dbReference type="ChEBI" id="CHEBI:57783"/>
        <dbReference type="ChEBI" id="CHEBI:58349"/>
        <dbReference type="EC" id="1.1.1.94"/>
    </reaction>
</comment>
<dbReference type="PANTHER" id="PTHR11728">
    <property type="entry name" value="GLYCEROL-3-PHOSPHATE DEHYDROGENASE"/>
    <property type="match status" value="1"/>
</dbReference>
<dbReference type="InterPro" id="IPR011128">
    <property type="entry name" value="G3P_DH_NAD-dep_N"/>
</dbReference>
<dbReference type="GO" id="GO:0046167">
    <property type="term" value="P:glycerol-3-phosphate biosynthetic process"/>
    <property type="evidence" value="ECO:0007669"/>
    <property type="project" value="UniProtKB-UniRule"/>
</dbReference>